<keyword evidence="2 11" id="KW-0812">Transmembrane</keyword>
<dbReference type="GO" id="GO:0006509">
    <property type="term" value="P:membrane protein ectodomain proteolysis"/>
    <property type="evidence" value="ECO:0007669"/>
    <property type="project" value="TreeGrafter"/>
</dbReference>
<dbReference type="PROSITE" id="PS50026">
    <property type="entry name" value="EGF_3"/>
    <property type="match status" value="1"/>
</dbReference>
<dbReference type="InterPro" id="IPR002870">
    <property type="entry name" value="Peptidase_M12B_N"/>
</dbReference>
<dbReference type="Gene3D" id="3.40.390.10">
    <property type="entry name" value="Collagenase (Catalytic Domain)"/>
    <property type="match status" value="1"/>
</dbReference>
<evidence type="ECO:0000256" key="3">
    <source>
        <dbReference type="ARBA" id="ARBA00022989"/>
    </source>
</evidence>
<dbReference type="InterPro" id="IPR006586">
    <property type="entry name" value="ADAM_Cys-rich"/>
</dbReference>
<protein>
    <recommendedName>
        <fullName evidence="17">Disintegrin and metalloproteinase domain-containing protein 12</fullName>
    </recommendedName>
</protein>
<dbReference type="FunFam" id="3.40.390.10:FF:000002">
    <property type="entry name" value="Disintegrin and metalloproteinase domain-containing protein 22"/>
    <property type="match status" value="1"/>
</dbReference>
<feature type="region of interest" description="Disordered" evidence="10">
    <location>
        <begin position="1066"/>
        <end position="1114"/>
    </location>
</feature>
<dbReference type="SUPFAM" id="SSF57552">
    <property type="entry name" value="Blood coagulation inhibitor (disintegrin)"/>
    <property type="match status" value="1"/>
</dbReference>
<feature type="compositionally biased region" description="Polar residues" evidence="10">
    <location>
        <begin position="1501"/>
        <end position="1524"/>
    </location>
</feature>
<feature type="disulfide bond" evidence="9">
    <location>
        <begin position="302"/>
        <end position="326"/>
    </location>
</feature>
<keyword evidence="5 11" id="KW-0472">Membrane</keyword>
<feature type="region of interest" description="Disordered" evidence="10">
    <location>
        <begin position="1281"/>
        <end position="1530"/>
    </location>
</feature>
<feature type="disulfide bond" evidence="9">
    <location>
        <begin position="304"/>
        <end position="309"/>
    </location>
</feature>
<evidence type="ECO:0000256" key="6">
    <source>
        <dbReference type="ARBA" id="ARBA00023157"/>
    </source>
</evidence>
<dbReference type="SUPFAM" id="SSF55486">
    <property type="entry name" value="Metalloproteases ('zincins'), catalytic domain"/>
    <property type="match status" value="1"/>
</dbReference>
<feature type="binding site" evidence="9">
    <location>
        <position position="287"/>
    </location>
    <ligand>
        <name>Zn(2+)</name>
        <dbReference type="ChEBI" id="CHEBI:29105"/>
        <note>catalytic</note>
    </ligand>
</feature>
<evidence type="ECO:0000313" key="15">
    <source>
        <dbReference type="EMBL" id="KAJ8928498.1"/>
    </source>
</evidence>
<evidence type="ECO:0000256" key="7">
    <source>
        <dbReference type="PROSITE-ProRule" id="PRU00068"/>
    </source>
</evidence>
<feature type="domain" description="Peptidase M12B" evidence="14">
    <location>
        <begin position="165"/>
        <end position="347"/>
    </location>
</feature>
<feature type="transmembrane region" description="Helical" evidence="11">
    <location>
        <begin position="608"/>
        <end position="633"/>
    </location>
</feature>
<feature type="region of interest" description="Disordered" evidence="10">
    <location>
        <begin position="1209"/>
        <end position="1232"/>
    </location>
</feature>
<reference evidence="15" key="1">
    <citation type="journal article" date="2023" name="Insect Mol. Biol.">
        <title>Genome sequencing provides insights into the evolution of gene families encoding plant cell wall-degrading enzymes in longhorned beetles.</title>
        <authorList>
            <person name="Shin N.R."/>
            <person name="Okamura Y."/>
            <person name="Kirsch R."/>
            <person name="Pauchet Y."/>
        </authorList>
    </citation>
    <scope>NUCLEOTIDE SEQUENCE</scope>
    <source>
        <strain evidence="15">RBIC_L_NR</strain>
    </source>
</reference>
<comment type="subcellular location">
    <subcellularLocation>
        <location evidence="1">Membrane</location>
        <topology evidence="1">Single-pass membrane protein</topology>
    </subcellularLocation>
</comment>
<dbReference type="CDD" id="cd04269">
    <property type="entry name" value="ZnMc_adamalysin_II_like"/>
    <property type="match status" value="1"/>
</dbReference>
<feature type="compositionally biased region" description="Basic and acidic residues" evidence="10">
    <location>
        <begin position="1330"/>
        <end position="1340"/>
    </location>
</feature>
<dbReference type="SMART" id="SM00050">
    <property type="entry name" value="DISIN"/>
    <property type="match status" value="1"/>
</dbReference>
<feature type="disulfide bond" evidence="8">
    <location>
        <begin position="558"/>
        <end position="568"/>
    </location>
</feature>
<feature type="binding site" evidence="9">
    <location>
        <position position="297"/>
    </location>
    <ligand>
        <name>Zn(2+)</name>
        <dbReference type="ChEBI" id="CHEBI:29105"/>
        <note>catalytic</note>
    </ligand>
</feature>
<feature type="compositionally biased region" description="Polar residues" evidence="10">
    <location>
        <begin position="1437"/>
        <end position="1464"/>
    </location>
</feature>
<feature type="compositionally biased region" description="Basic and acidic residues" evidence="10">
    <location>
        <begin position="1281"/>
        <end position="1292"/>
    </location>
</feature>
<keyword evidence="4" id="KW-0645">Protease</keyword>
<dbReference type="GO" id="GO:0046872">
    <property type="term" value="F:metal ion binding"/>
    <property type="evidence" value="ECO:0007669"/>
    <property type="project" value="UniProtKB-KW"/>
</dbReference>
<dbReference type="PANTHER" id="PTHR11905:SF159">
    <property type="entry name" value="ADAM METALLOPROTEASE"/>
    <property type="match status" value="1"/>
</dbReference>
<feature type="compositionally biased region" description="Polar residues" evidence="10">
    <location>
        <begin position="1399"/>
        <end position="1417"/>
    </location>
</feature>
<feature type="region of interest" description="Disordered" evidence="10">
    <location>
        <begin position="719"/>
        <end position="760"/>
    </location>
</feature>
<evidence type="ECO:0000259" key="12">
    <source>
        <dbReference type="PROSITE" id="PS50026"/>
    </source>
</evidence>
<feature type="domain" description="EGF-like" evidence="12">
    <location>
        <begin position="554"/>
        <end position="586"/>
    </location>
</feature>
<keyword evidence="3 11" id="KW-1133">Transmembrane helix</keyword>
<evidence type="ECO:0000259" key="14">
    <source>
        <dbReference type="PROSITE" id="PS50215"/>
    </source>
</evidence>
<feature type="disulfide bond" evidence="7">
    <location>
        <begin position="377"/>
        <end position="397"/>
    </location>
</feature>
<dbReference type="PANTHER" id="PTHR11905">
    <property type="entry name" value="ADAM A DISINTEGRIN AND METALLOPROTEASE DOMAIN"/>
    <property type="match status" value="1"/>
</dbReference>
<proteinExistence type="predicted"/>
<organism evidence="15 16">
    <name type="scientific">Rhamnusium bicolor</name>
    <dbReference type="NCBI Taxonomy" id="1586634"/>
    <lineage>
        <taxon>Eukaryota</taxon>
        <taxon>Metazoa</taxon>
        <taxon>Ecdysozoa</taxon>
        <taxon>Arthropoda</taxon>
        <taxon>Hexapoda</taxon>
        <taxon>Insecta</taxon>
        <taxon>Pterygota</taxon>
        <taxon>Neoptera</taxon>
        <taxon>Endopterygota</taxon>
        <taxon>Coleoptera</taxon>
        <taxon>Polyphaga</taxon>
        <taxon>Cucujiformia</taxon>
        <taxon>Chrysomeloidea</taxon>
        <taxon>Cerambycidae</taxon>
        <taxon>Lepturinae</taxon>
        <taxon>Rhagiini</taxon>
        <taxon>Rhamnusium</taxon>
    </lineage>
</organism>
<evidence type="ECO:0000256" key="8">
    <source>
        <dbReference type="PROSITE-ProRule" id="PRU00076"/>
    </source>
</evidence>
<dbReference type="PROSITE" id="PS01186">
    <property type="entry name" value="EGF_2"/>
    <property type="match status" value="1"/>
</dbReference>
<evidence type="ECO:0000256" key="5">
    <source>
        <dbReference type="ARBA" id="ARBA00023136"/>
    </source>
</evidence>
<feature type="compositionally biased region" description="Polar residues" evidence="10">
    <location>
        <begin position="1481"/>
        <end position="1493"/>
    </location>
</feature>
<evidence type="ECO:0000256" key="9">
    <source>
        <dbReference type="PROSITE-ProRule" id="PRU00276"/>
    </source>
</evidence>
<keyword evidence="8" id="KW-0245">EGF-like domain</keyword>
<keyword evidence="6 8" id="KW-1015">Disulfide bond</keyword>
<keyword evidence="9" id="KW-0479">Metal-binding</keyword>
<evidence type="ECO:0000256" key="10">
    <source>
        <dbReference type="SAM" id="MobiDB-lite"/>
    </source>
</evidence>
<dbReference type="InterPro" id="IPR024079">
    <property type="entry name" value="MetalloPept_cat_dom_sf"/>
</dbReference>
<feature type="compositionally biased region" description="Polar residues" evidence="10">
    <location>
        <begin position="725"/>
        <end position="743"/>
    </location>
</feature>
<dbReference type="InterPro" id="IPR034027">
    <property type="entry name" value="Reprolysin_adamalysin"/>
</dbReference>
<keyword evidence="4" id="KW-0482">Metalloprotease</keyword>
<dbReference type="Gene3D" id="4.10.70.10">
    <property type="entry name" value="Disintegrin domain"/>
    <property type="match status" value="1"/>
</dbReference>
<feature type="compositionally biased region" description="Low complexity" evidence="10">
    <location>
        <begin position="1342"/>
        <end position="1372"/>
    </location>
</feature>
<evidence type="ECO:0000256" key="11">
    <source>
        <dbReference type="SAM" id="Phobius"/>
    </source>
</evidence>
<dbReference type="GO" id="GO:0004222">
    <property type="term" value="F:metalloendopeptidase activity"/>
    <property type="evidence" value="ECO:0007669"/>
    <property type="project" value="InterPro"/>
</dbReference>
<dbReference type="Gene3D" id="2.60.120.260">
    <property type="entry name" value="Galactose-binding domain-like"/>
    <property type="match status" value="1"/>
</dbReference>
<keyword evidence="9" id="KW-0862">Zinc</keyword>
<dbReference type="Proteomes" id="UP001162156">
    <property type="component" value="Unassembled WGS sequence"/>
</dbReference>
<dbReference type="Pfam" id="PF08516">
    <property type="entry name" value="ADAM_CR"/>
    <property type="match status" value="1"/>
</dbReference>
<dbReference type="PROSITE" id="PS50215">
    <property type="entry name" value="ADAM_MEPRO"/>
    <property type="match status" value="1"/>
</dbReference>
<comment type="caution">
    <text evidence="15">The sequence shown here is derived from an EMBL/GenBank/DDBJ whole genome shotgun (WGS) entry which is preliminary data.</text>
</comment>
<keyword evidence="4" id="KW-0378">Hydrolase</keyword>
<dbReference type="InterPro" id="IPR000742">
    <property type="entry name" value="EGF"/>
</dbReference>
<feature type="disulfide bond" evidence="8">
    <location>
        <begin position="576"/>
        <end position="585"/>
    </location>
</feature>
<evidence type="ECO:0000313" key="16">
    <source>
        <dbReference type="Proteomes" id="UP001162156"/>
    </source>
</evidence>
<evidence type="ECO:0000256" key="2">
    <source>
        <dbReference type="ARBA" id="ARBA00022692"/>
    </source>
</evidence>
<dbReference type="GO" id="GO:0016020">
    <property type="term" value="C:membrane"/>
    <property type="evidence" value="ECO:0007669"/>
    <property type="project" value="UniProtKB-SubCell"/>
</dbReference>
<evidence type="ECO:0000256" key="4">
    <source>
        <dbReference type="ARBA" id="ARBA00023049"/>
    </source>
</evidence>
<evidence type="ECO:0008006" key="17">
    <source>
        <dbReference type="Google" id="ProtNLM"/>
    </source>
</evidence>
<dbReference type="EMBL" id="JANEYF010005353">
    <property type="protein sequence ID" value="KAJ8928498.1"/>
    <property type="molecule type" value="Genomic_DNA"/>
</dbReference>
<feature type="binding site" evidence="9">
    <location>
        <position position="291"/>
    </location>
    <ligand>
        <name>Zn(2+)</name>
        <dbReference type="ChEBI" id="CHEBI:29105"/>
        <note>catalytic</note>
    </ligand>
</feature>
<feature type="active site" evidence="9">
    <location>
        <position position="288"/>
    </location>
</feature>
<dbReference type="Pfam" id="PF01421">
    <property type="entry name" value="Reprolysin"/>
    <property type="match status" value="1"/>
</dbReference>
<evidence type="ECO:0000259" key="13">
    <source>
        <dbReference type="PROSITE" id="PS50214"/>
    </source>
</evidence>
<dbReference type="InterPro" id="IPR001590">
    <property type="entry name" value="Peptidase_M12B"/>
</dbReference>
<sequence>MENGEHTNHLQITLEIEGEDLVLDLTLNKQLIPKGFFHKHQENGEYKINKPTAQEVDLCQYHGKVRGKPNSWVALSTCDGLSGVIFDGSEQHYIEKNTKVIDSDIEGTHFLYRHSDLVQHNKTCGYGGDAIDHEHHEHNRILRYKRDTDQNELVRGPYNANKESKYVELVLVIDNQEFKELGESKTKLYSPLNIFIALVGVVVWSEHDEISFSTNGDTTLTNFLHYRREQLIKNHPNDNAQLLTKFNFDNGVVGKALKGPICTYEFSGGVNTDHSPVVGLVATTVAHEMGHNFGMEHDTNECKCPEDRCIMAPSSSTVAPTHWSSCSLNYLLLAFTHGMDYCLKNKPESLFDSPVCGNGFVEPGSSTCRPKNAGTLCRSADYECDLPEYCTGQSEYCPTDIYKLDTEVCDGGKAYCYHGFCRTRTDQCKLLWGETGKSSDEQCYKMNTKGTRHGNCGYNKLTQSYFKCNNESVLCGMLHCKHLNERLEFGMESVAILSHTFINKKGSIIPCRTAIVDLGINQVDPGLTPDGALCGEGKMCVNQQCMSVSSLRKMGPACPQDCNGNGWCNNKGHCHCKDGFAPPYCDYPGPGGSMDSGPASDPHARQGLIAALFIIFLGIVPAVAIAVLLYYYARHNFRFGRMKTPPTTYVTNCFQHAVSACKGVGSSFKRPPISTISLQVSHKGPNEILRNNIEIKQTGLISTTNADCIIRSNTITNDYKRDKSQTNNTDVNPSVNANKQPASKSERRQNLPVNQGDHHFHLRLRKRTEDNHSLLHEDSPPPAGLHNEFFGNFKGFSISPAKKVDPEPIRVAPPPPVIPPSAPPVRSTPSFNKAAPNMTVATVKASNVNRSNTLAAKTNFFNKPIQKHNSFKGNTLSNGISTAHGTSVAPALPPPNPGSNARPIISSPVLENSTCTAKELISPLRNAPKIPFRAAPEAPNIIINNENKRPLSTPEVSNTIFNIKVNEEIKKLPKEKESVGASALNRITSFLKTADKKPVVQSNSLPKTNQVKANKVLDKDTLRSMEISNPIPQTKIDIAITAVPVNTEASKAVVMRAQSMRVAKDTPRPNIHTFGSMREPSGFKRPLSIPSGNRPKSPPPPRPPAENVKVKTKTTSVKALGKADQNQYDDCLNEAAPLPRISEATSPTSGDNIYAVIEESPISPVCSLSPEKVTSNSGSSDSMGLLGEIVSEIQNRNFDSIYSTSTLARKKKEAEEKLKREKSLTSPDSSETYVNTASLLYPDSEYSNMSGHLKSSASSTSSGYIHPSAVNVPVKSLGDKKAVTKTDEKSAEKPGLSTFKSESTKPFTSTFNRSQGPVASSFKSNASGIKKVETSPDRTTNKSKTSSSPTSKTPPSTTSKTPPSPTTKTVPKATVNRQITPPNLRTRKPSPTRAAPQGPKSNRSITNSPDLVTSCNANAAAKPPDVLNGGTTPKKPSISNAKPTINNLPKAQTKNNLKSVSFKSPQEKKSDIKPPVASKISKASSDVGVNSKTPVGLRNAAKQSSNVASLQQKFENKNNITNLKTPKVKA</sequence>
<comment type="caution">
    <text evidence="8">Lacks conserved residue(s) required for the propagation of feature annotation.</text>
</comment>
<dbReference type="InterPro" id="IPR001762">
    <property type="entry name" value="Disintegrin_dom"/>
</dbReference>
<feature type="compositionally biased region" description="Polar residues" evidence="10">
    <location>
        <begin position="1298"/>
        <end position="1327"/>
    </location>
</feature>
<feature type="disulfide bond" evidence="9">
    <location>
        <begin position="262"/>
        <end position="342"/>
    </location>
</feature>
<feature type="domain" description="Disintegrin" evidence="13">
    <location>
        <begin position="301"/>
        <end position="405"/>
    </location>
</feature>
<keyword evidence="16" id="KW-1185">Reference proteome</keyword>
<evidence type="ECO:0000256" key="1">
    <source>
        <dbReference type="ARBA" id="ARBA00004167"/>
    </source>
</evidence>
<gene>
    <name evidence="15" type="ORF">NQ314_018943</name>
</gene>
<dbReference type="InterPro" id="IPR036436">
    <property type="entry name" value="Disintegrin_dom_sf"/>
</dbReference>
<name>A0AAV8WPV1_9CUCU</name>
<dbReference type="SMART" id="SM00608">
    <property type="entry name" value="ACR"/>
    <property type="match status" value="1"/>
</dbReference>
<dbReference type="PROSITE" id="PS50214">
    <property type="entry name" value="DISINTEGRIN_2"/>
    <property type="match status" value="1"/>
</dbReference>
<accession>A0AAV8WPV1</accession>
<feature type="compositionally biased region" description="Basic and acidic residues" evidence="10">
    <location>
        <begin position="1212"/>
        <end position="1223"/>
    </location>
</feature>
<dbReference type="Pfam" id="PF01562">
    <property type="entry name" value="Pep_M12B_propep"/>
    <property type="match status" value="1"/>
</dbReference>